<dbReference type="GO" id="GO:0055085">
    <property type="term" value="P:transmembrane transport"/>
    <property type="evidence" value="ECO:0007669"/>
    <property type="project" value="InterPro"/>
</dbReference>
<comment type="similarity">
    <text evidence="7">Belongs to the binding-protein-dependent transport system permease family.</text>
</comment>
<dbReference type="InterPro" id="IPR035906">
    <property type="entry name" value="MetI-like_sf"/>
</dbReference>
<dbReference type="EMBL" id="JADKGK010000007">
    <property type="protein sequence ID" value="MBL0003038.1"/>
    <property type="molecule type" value="Genomic_DNA"/>
</dbReference>
<feature type="transmembrane region" description="Helical" evidence="7">
    <location>
        <begin position="94"/>
        <end position="115"/>
    </location>
</feature>
<feature type="transmembrane region" description="Helical" evidence="7">
    <location>
        <begin position="261"/>
        <end position="283"/>
    </location>
</feature>
<feature type="transmembrane region" description="Helical" evidence="7">
    <location>
        <begin position="127"/>
        <end position="152"/>
    </location>
</feature>
<feature type="domain" description="ABC transmembrane type-1" evidence="8">
    <location>
        <begin position="90"/>
        <end position="282"/>
    </location>
</feature>
<evidence type="ECO:0000256" key="5">
    <source>
        <dbReference type="ARBA" id="ARBA00022989"/>
    </source>
</evidence>
<feature type="transmembrane region" description="Helical" evidence="7">
    <location>
        <begin position="27"/>
        <end position="48"/>
    </location>
</feature>
<evidence type="ECO:0000256" key="6">
    <source>
        <dbReference type="ARBA" id="ARBA00023136"/>
    </source>
</evidence>
<dbReference type="Proteomes" id="UP000886632">
    <property type="component" value="Unassembled WGS sequence"/>
</dbReference>
<dbReference type="GO" id="GO:0005886">
    <property type="term" value="C:plasma membrane"/>
    <property type="evidence" value="ECO:0007669"/>
    <property type="project" value="UniProtKB-SubCell"/>
</dbReference>
<name>A0A9D7TAS3_9MICO</name>
<keyword evidence="6 7" id="KW-0472">Membrane</keyword>
<comment type="caution">
    <text evidence="9">The sequence shown here is derived from an EMBL/GenBank/DDBJ whole genome shotgun (WGS) entry which is preliminary data.</text>
</comment>
<evidence type="ECO:0000256" key="2">
    <source>
        <dbReference type="ARBA" id="ARBA00022448"/>
    </source>
</evidence>
<proteinExistence type="inferred from homology"/>
<evidence type="ECO:0000256" key="3">
    <source>
        <dbReference type="ARBA" id="ARBA00022475"/>
    </source>
</evidence>
<evidence type="ECO:0000256" key="1">
    <source>
        <dbReference type="ARBA" id="ARBA00004651"/>
    </source>
</evidence>
<dbReference type="PANTHER" id="PTHR43744:SF12">
    <property type="entry name" value="ABC TRANSPORTER PERMEASE PROTEIN MG189-RELATED"/>
    <property type="match status" value="1"/>
</dbReference>
<dbReference type="Gene3D" id="1.10.3720.10">
    <property type="entry name" value="MetI-like"/>
    <property type="match status" value="1"/>
</dbReference>
<evidence type="ECO:0000259" key="8">
    <source>
        <dbReference type="PROSITE" id="PS50928"/>
    </source>
</evidence>
<dbReference type="PROSITE" id="PS50928">
    <property type="entry name" value="ABC_TM1"/>
    <property type="match status" value="1"/>
</dbReference>
<evidence type="ECO:0000256" key="4">
    <source>
        <dbReference type="ARBA" id="ARBA00022692"/>
    </source>
</evidence>
<sequence length="298" mass="32397">MGELMSTSVGTAPQPTQKWKRGPLESVLPVAVMFTAMACFMLPLWYLFVASSKNRGDLTTTPGLWFSHFQLGTNVSDTVNRDGGIFWRWLLNSVLYAGVGAAIGTVIAAMAGYALAKYEFRGREATFNTILAGVLVPATALALPLFLIFAAVGLTNTYWSVLLPSLVSPFGVYLSRIYASASVPDALIEAARLDGVGEFRIFLMMATALMKPALVTIFLFQFVVIWNNFFLPLIMLVDRKLFPMTLGLYSWNSQTQQDPTLATAVLTGALLSVVPIIAAFLMLQRYWRGGLGAGGVKG</sequence>
<dbReference type="CDD" id="cd06261">
    <property type="entry name" value="TM_PBP2"/>
    <property type="match status" value="1"/>
</dbReference>
<dbReference type="InterPro" id="IPR000515">
    <property type="entry name" value="MetI-like"/>
</dbReference>
<keyword evidence="5 7" id="KW-1133">Transmembrane helix</keyword>
<dbReference type="SUPFAM" id="SSF161098">
    <property type="entry name" value="MetI-like"/>
    <property type="match status" value="1"/>
</dbReference>
<keyword evidence="4 7" id="KW-0812">Transmembrane</keyword>
<organism evidence="9 10">
    <name type="scientific">Candidatus Phosphoribacter hodrii</name>
    <dbReference type="NCBI Taxonomy" id="2953743"/>
    <lineage>
        <taxon>Bacteria</taxon>
        <taxon>Bacillati</taxon>
        <taxon>Actinomycetota</taxon>
        <taxon>Actinomycetes</taxon>
        <taxon>Micrococcales</taxon>
        <taxon>Dermatophilaceae</taxon>
        <taxon>Candidatus Phosphoribacter</taxon>
    </lineage>
</organism>
<accession>A0A9D7TAS3</accession>
<evidence type="ECO:0000313" key="9">
    <source>
        <dbReference type="EMBL" id="MBL0003038.1"/>
    </source>
</evidence>
<comment type="subcellular location">
    <subcellularLocation>
        <location evidence="1 7">Cell membrane</location>
        <topology evidence="1 7">Multi-pass membrane protein</topology>
    </subcellularLocation>
</comment>
<protein>
    <submittedName>
        <fullName evidence="9">Carbohydrate ABC transporter permease</fullName>
    </submittedName>
</protein>
<evidence type="ECO:0000256" key="7">
    <source>
        <dbReference type="RuleBase" id="RU363032"/>
    </source>
</evidence>
<dbReference type="PANTHER" id="PTHR43744">
    <property type="entry name" value="ABC TRANSPORTER PERMEASE PROTEIN MG189-RELATED-RELATED"/>
    <property type="match status" value="1"/>
</dbReference>
<evidence type="ECO:0000313" key="10">
    <source>
        <dbReference type="Proteomes" id="UP000886632"/>
    </source>
</evidence>
<feature type="transmembrane region" description="Helical" evidence="7">
    <location>
        <begin position="213"/>
        <end position="237"/>
    </location>
</feature>
<dbReference type="AlphaFoldDB" id="A0A9D7TAS3"/>
<keyword evidence="3" id="KW-1003">Cell membrane</keyword>
<gene>
    <name evidence="9" type="ORF">IPP00_03280</name>
</gene>
<reference evidence="9" key="1">
    <citation type="submission" date="2020-10" db="EMBL/GenBank/DDBJ databases">
        <title>Connecting structure to function with the recovery of over 1000 high-quality activated sludge metagenome-assembled genomes encoding full-length rRNA genes using long-read sequencing.</title>
        <authorList>
            <person name="Singleton C.M."/>
            <person name="Petriglieri F."/>
            <person name="Kristensen J.M."/>
            <person name="Kirkegaard R.H."/>
            <person name="Michaelsen T.Y."/>
            <person name="Andersen M.H."/>
            <person name="Karst S.M."/>
            <person name="Dueholm M.S."/>
            <person name="Nielsen P.H."/>
            <person name="Albertsen M."/>
        </authorList>
    </citation>
    <scope>NUCLEOTIDE SEQUENCE</scope>
    <source>
        <strain evidence="9">Ribe_18-Q3-R11-54_MAXAC.001</strain>
    </source>
</reference>
<dbReference type="Pfam" id="PF00528">
    <property type="entry name" value="BPD_transp_1"/>
    <property type="match status" value="1"/>
</dbReference>
<keyword evidence="2 7" id="KW-0813">Transport</keyword>